<gene>
    <name evidence="1" type="ORF">METZ01_LOCUS366846</name>
</gene>
<accession>A0A382SWN7</accession>
<feature type="non-terminal residue" evidence="1">
    <location>
        <position position="1"/>
    </location>
</feature>
<sequence length="161" mass="18683">LLPHYLADYLMATILKKKDIDSEAINLIICSISFFHQDQQKYINNLLKLCNALPKVRCKFHKNETMKEMDIKESEREAGPIPTFYAQCSKDPTNRTTIFTHSWKTGETLIYGNTGIKVCDSNDCGCLTHPDRRVYSQDGIRFGRYECKKYGYKAQKISYSY</sequence>
<dbReference type="AlphaFoldDB" id="A0A382SWN7"/>
<evidence type="ECO:0000313" key="1">
    <source>
        <dbReference type="EMBL" id="SVD13992.1"/>
    </source>
</evidence>
<reference evidence="1" key="1">
    <citation type="submission" date="2018-05" db="EMBL/GenBank/DDBJ databases">
        <authorList>
            <person name="Lanie J.A."/>
            <person name="Ng W.-L."/>
            <person name="Kazmierczak K.M."/>
            <person name="Andrzejewski T.M."/>
            <person name="Davidsen T.M."/>
            <person name="Wayne K.J."/>
            <person name="Tettelin H."/>
            <person name="Glass J.I."/>
            <person name="Rusch D."/>
            <person name="Podicherti R."/>
            <person name="Tsui H.-C.T."/>
            <person name="Winkler M.E."/>
        </authorList>
    </citation>
    <scope>NUCLEOTIDE SEQUENCE</scope>
</reference>
<protein>
    <submittedName>
        <fullName evidence="1">Uncharacterized protein</fullName>
    </submittedName>
</protein>
<name>A0A382SWN7_9ZZZZ</name>
<dbReference type="EMBL" id="UINC01131971">
    <property type="protein sequence ID" value="SVD13992.1"/>
    <property type="molecule type" value="Genomic_DNA"/>
</dbReference>
<proteinExistence type="predicted"/>
<organism evidence="1">
    <name type="scientific">marine metagenome</name>
    <dbReference type="NCBI Taxonomy" id="408172"/>
    <lineage>
        <taxon>unclassified sequences</taxon>
        <taxon>metagenomes</taxon>
        <taxon>ecological metagenomes</taxon>
    </lineage>
</organism>